<dbReference type="AlphaFoldDB" id="A0A9N8EB36"/>
<evidence type="ECO:0000313" key="2">
    <source>
        <dbReference type="Proteomes" id="UP001153069"/>
    </source>
</evidence>
<protein>
    <submittedName>
        <fullName evidence="1">Uncharacterized protein</fullName>
    </submittedName>
</protein>
<gene>
    <name evidence="1" type="ORF">SEMRO_866_G213010.1</name>
</gene>
<evidence type="ECO:0000313" key="1">
    <source>
        <dbReference type="EMBL" id="CAB9517578.1"/>
    </source>
</evidence>
<reference evidence="1" key="1">
    <citation type="submission" date="2020-06" db="EMBL/GenBank/DDBJ databases">
        <authorList>
            <consortium name="Plant Systems Biology data submission"/>
        </authorList>
    </citation>
    <scope>NUCLEOTIDE SEQUENCE</scope>
    <source>
        <strain evidence="1">D6</strain>
    </source>
</reference>
<dbReference type="EMBL" id="CAICTM010000865">
    <property type="protein sequence ID" value="CAB9517578.1"/>
    <property type="molecule type" value="Genomic_DNA"/>
</dbReference>
<accession>A0A9N8EB36</accession>
<keyword evidence="2" id="KW-1185">Reference proteome</keyword>
<sequence>MACTASSDLHMFTPSAATEANAMPRPPIVKTNVSFESLPTNDLQLLWIPEIITDEGSTNFDSSCFSYPQAFLKPKVRASKRKRMFDDLLLKMAGQGSTKLDIFNREREASQAGTHTAKRIRVLGKEDNPLATN</sequence>
<dbReference type="Proteomes" id="UP001153069">
    <property type="component" value="Unassembled WGS sequence"/>
</dbReference>
<proteinExistence type="predicted"/>
<name>A0A9N8EB36_9STRA</name>
<comment type="caution">
    <text evidence="1">The sequence shown here is derived from an EMBL/GenBank/DDBJ whole genome shotgun (WGS) entry which is preliminary data.</text>
</comment>
<organism evidence="1 2">
    <name type="scientific">Seminavis robusta</name>
    <dbReference type="NCBI Taxonomy" id="568900"/>
    <lineage>
        <taxon>Eukaryota</taxon>
        <taxon>Sar</taxon>
        <taxon>Stramenopiles</taxon>
        <taxon>Ochrophyta</taxon>
        <taxon>Bacillariophyta</taxon>
        <taxon>Bacillariophyceae</taxon>
        <taxon>Bacillariophycidae</taxon>
        <taxon>Naviculales</taxon>
        <taxon>Naviculaceae</taxon>
        <taxon>Seminavis</taxon>
    </lineage>
</organism>